<reference evidence="7 8" key="1">
    <citation type="submission" date="2020-08" db="EMBL/GenBank/DDBJ databases">
        <title>Genomic Encyclopedia of Type Strains, Phase IV (KMG-IV): sequencing the most valuable type-strain genomes for metagenomic binning, comparative biology and taxonomic classification.</title>
        <authorList>
            <person name="Goeker M."/>
        </authorList>
    </citation>
    <scope>NUCLEOTIDE SEQUENCE [LARGE SCALE GENOMIC DNA]</scope>
    <source>
        <strain evidence="7 8">DSM 11805</strain>
    </source>
</reference>
<protein>
    <submittedName>
        <fullName evidence="7">Uncharacterized membrane protein YkvA (DUF1232 family)</fullName>
    </submittedName>
</protein>
<dbReference type="Proteomes" id="UP000572212">
    <property type="component" value="Unassembled WGS sequence"/>
</dbReference>
<keyword evidence="4 5" id="KW-0472">Membrane</keyword>
<evidence type="ECO:0000256" key="1">
    <source>
        <dbReference type="ARBA" id="ARBA00004127"/>
    </source>
</evidence>
<dbReference type="InterPro" id="IPR010652">
    <property type="entry name" value="DUF1232"/>
</dbReference>
<accession>A0A841RKV2</accession>
<evidence type="ECO:0000259" key="6">
    <source>
        <dbReference type="Pfam" id="PF06803"/>
    </source>
</evidence>
<dbReference type="EMBL" id="JACHON010000008">
    <property type="protein sequence ID" value="MBB6513119.1"/>
    <property type="molecule type" value="Genomic_DNA"/>
</dbReference>
<dbReference type="GO" id="GO:0012505">
    <property type="term" value="C:endomembrane system"/>
    <property type="evidence" value="ECO:0007669"/>
    <property type="project" value="UniProtKB-SubCell"/>
</dbReference>
<evidence type="ECO:0000256" key="5">
    <source>
        <dbReference type="SAM" id="Phobius"/>
    </source>
</evidence>
<gene>
    <name evidence="7" type="ORF">GGQ92_001909</name>
</gene>
<dbReference type="Pfam" id="PF06803">
    <property type="entry name" value="DUF1232"/>
    <property type="match status" value="1"/>
</dbReference>
<evidence type="ECO:0000256" key="4">
    <source>
        <dbReference type="ARBA" id="ARBA00023136"/>
    </source>
</evidence>
<comment type="caution">
    <text evidence="7">The sequence shown here is derived from an EMBL/GenBank/DDBJ whole genome shotgun (WGS) entry which is preliminary data.</text>
</comment>
<evidence type="ECO:0000313" key="8">
    <source>
        <dbReference type="Proteomes" id="UP000572212"/>
    </source>
</evidence>
<comment type="subcellular location">
    <subcellularLocation>
        <location evidence="1">Endomembrane system</location>
        <topology evidence="1">Multi-pass membrane protein</topology>
    </subcellularLocation>
</comment>
<keyword evidence="2 5" id="KW-0812">Transmembrane</keyword>
<evidence type="ECO:0000313" key="7">
    <source>
        <dbReference type="EMBL" id="MBB6513119.1"/>
    </source>
</evidence>
<organism evidence="7 8">
    <name type="scientific">Gracilibacillus halotolerans</name>
    <dbReference type="NCBI Taxonomy" id="74386"/>
    <lineage>
        <taxon>Bacteria</taxon>
        <taxon>Bacillati</taxon>
        <taxon>Bacillota</taxon>
        <taxon>Bacilli</taxon>
        <taxon>Bacillales</taxon>
        <taxon>Bacillaceae</taxon>
        <taxon>Gracilibacillus</taxon>
    </lineage>
</organism>
<proteinExistence type="predicted"/>
<feature type="transmembrane region" description="Helical" evidence="5">
    <location>
        <begin position="31"/>
        <end position="49"/>
    </location>
</feature>
<sequence length="94" mass="11104">MRFWRRLTFLFKFHKSVPFLKDYFFSKEVSFLKKIAILLLIVLYIVIPFDAIPDYLLLFGLIDDVVVVTLILQLVIKMAPNSIKEKHNFGIVKN</sequence>
<evidence type="ECO:0000256" key="2">
    <source>
        <dbReference type="ARBA" id="ARBA00022692"/>
    </source>
</evidence>
<feature type="transmembrane region" description="Helical" evidence="5">
    <location>
        <begin position="55"/>
        <end position="76"/>
    </location>
</feature>
<name>A0A841RKV2_9BACI</name>
<keyword evidence="3 5" id="KW-1133">Transmembrane helix</keyword>
<feature type="domain" description="DUF1232" evidence="6">
    <location>
        <begin position="35"/>
        <end position="70"/>
    </location>
</feature>
<dbReference type="AlphaFoldDB" id="A0A841RKV2"/>
<evidence type="ECO:0000256" key="3">
    <source>
        <dbReference type="ARBA" id="ARBA00022989"/>
    </source>
</evidence>
<keyword evidence="8" id="KW-1185">Reference proteome</keyword>
<dbReference type="RefSeq" id="WP_184247714.1">
    <property type="nucleotide sequence ID" value="NZ_BAAACU010000064.1"/>
</dbReference>